<sequence>EISLEFAGKGSLLHHIGLDKEYLKTLADKGNGPWSPFVGVLKIFGDLLQHSVSGAGAVQCGWCESLSSVSEMLSLLYQEFFITIKKLKNMKKLNSKKDEVHNNKFCSFCIDVSNMN</sequence>
<organism evidence="1 2">
    <name type="scientific">Plasmodium malariae</name>
    <dbReference type="NCBI Taxonomy" id="5858"/>
    <lineage>
        <taxon>Eukaryota</taxon>
        <taxon>Sar</taxon>
        <taxon>Alveolata</taxon>
        <taxon>Apicomplexa</taxon>
        <taxon>Aconoidasida</taxon>
        <taxon>Haemosporida</taxon>
        <taxon>Plasmodiidae</taxon>
        <taxon>Plasmodium</taxon>
        <taxon>Plasmodium (Plasmodium)</taxon>
    </lineage>
</organism>
<name>A0A1A8WVZ8_PLAMA</name>
<proteinExistence type="predicted"/>
<accession>A0A1A8WVZ8</accession>
<dbReference type="AlphaFoldDB" id="A0A1A8WVZ8"/>
<evidence type="ECO:0000313" key="2">
    <source>
        <dbReference type="Proteomes" id="UP000078597"/>
    </source>
</evidence>
<gene>
    <name evidence="1" type="ORF">PMALA_059210</name>
</gene>
<dbReference type="EMBL" id="FLQW01004620">
    <property type="protein sequence ID" value="SBS97138.1"/>
    <property type="molecule type" value="Genomic_DNA"/>
</dbReference>
<dbReference type="Proteomes" id="UP000078597">
    <property type="component" value="Unassembled WGS sequence"/>
</dbReference>
<evidence type="ECO:0000313" key="1">
    <source>
        <dbReference type="EMBL" id="SBS97138.1"/>
    </source>
</evidence>
<protein>
    <submittedName>
        <fullName evidence="1">Uncharacterized protein</fullName>
    </submittedName>
</protein>
<reference evidence="2" key="1">
    <citation type="submission" date="2016-05" db="EMBL/GenBank/DDBJ databases">
        <authorList>
            <person name="Naeem Raeece"/>
        </authorList>
    </citation>
    <scope>NUCLEOTIDE SEQUENCE [LARGE SCALE GENOMIC DNA]</scope>
</reference>
<feature type="non-terminal residue" evidence="1">
    <location>
        <position position="1"/>
    </location>
</feature>